<keyword evidence="2" id="KW-1185">Reference proteome</keyword>
<gene>
    <name evidence="1" type="ORF">SO802_006595</name>
</gene>
<sequence>METKKGQGGSYAWKSILIRGEVILKGAKWRVENGEPIKLWGDIWLPSLSYPTLQGPLVAELQEATVSYLINPATRSWDSTTLSRVFSQDEANEVQKIQLSRQPCDDALFWSYVESGIYLAKSGYYFLKTKV</sequence>
<proteinExistence type="predicted"/>
<dbReference type="Proteomes" id="UP001459277">
    <property type="component" value="Unassembled WGS sequence"/>
</dbReference>
<organism evidence="1 2">
    <name type="scientific">Lithocarpus litseifolius</name>
    <dbReference type="NCBI Taxonomy" id="425828"/>
    <lineage>
        <taxon>Eukaryota</taxon>
        <taxon>Viridiplantae</taxon>
        <taxon>Streptophyta</taxon>
        <taxon>Embryophyta</taxon>
        <taxon>Tracheophyta</taxon>
        <taxon>Spermatophyta</taxon>
        <taxon>Magnoliopsida</taxon>
        <taxon>eudicotyledons</taxon>
        <taxon>Gunneridae</taxon>
        <taxon>Pentapetalae</taxon>
        <taxon>rosids</taxon>
        <taxon>fabids</taxon>
        <taxon>Fagales</taxon>
        <taxon>Fagaceae</taxon>
        <taxon>Lithocarpus</taxon>
    </lineage>
</organism>
<dbReference type="EMBL" id="JAZDWU010000002">
    <property type="protein sequence ID" value="KAL0011487.1"/>
    <property type="molecule type" value="Genomic_DNA"/>
</dbReference>
<dbReference type="AlphaFoldDB" id="A0AAW2DLQ8"/>
<protein>
    <submittedName>
        <fullName evidence="1">Uncharacterized protein</fullName>
    </submittedName>
</protein>
<evidence type="ECO:0000313" key="2">
    <source>
        <dbReference type="Proteomes" id="UP001459277"/>
    </source>
</evidence>
<reference evidence="1 2" key="1">
    <citation type="submission" date="2024-01" db="EMBL/GenBank/DDBJ databases">
        <title>A telomere-to-telomere, gap-free genome of sweet tea (Lithocarpus litseifolius).</title>
        <authorList>
            <person name="Zhou J."/>
        </authorList>
    </citation>
    <scope>NUCLEOTIDE SEQUENCE [LARGE SCALE GENOMIC DNA]</scope>
    <source>
        <strain evidence="1">Zhou-2022a</strain>
        <tissue evidence="1">Leaf</tissue>
    </source>
</reference>
<name>A0AAW2DLQ8_9ROSI</name>
<accession>A0AAW2DLQ8</accession>
<comment type="caution">
    <text evidence="1">The sequence shown here is derived from an EMBL/GenBank/DDBJ whole genome shotgun (WGS) entry which is preliminary data.</text>
</comment>
<evidence type="ECO:0000313" key="1">
    <source>
        <dbReference type="EMBL" id="KAL0011487.1"/>
    </source>
</evidence>